<dbReference type="Pfam" id="PF13821">
    <property type="entry name" value="DUF4187"/>
    <property type="match status" value="1"/>
</dbReference>
<dbReference type="EMBL" id="VIBQ01000016">
    <property type="protein sequence ID" value="KAB8356380.1"/>
    <property type="molecule type" value="Genomic_DNA"/>
</dbReference>
<dbReference type="Proteomes" id="UP000327013">
    <property type="component" value="Unassembled WGS sequence"/>
</dbReference>
<evidence type="ECO:0000259" key="5">
    <source>
        <dbReference type="SMART" id="SM01173"/>
    </source>
</evidence>
<keyword evidence="7" id="KW-1185">Reference proteome</keyword>
<feature type="region of interest" description="Disordered" evidence="4">
    <location>
        <begin position="470"/>
        <end position="504"/>
    </location>
</feature>
<dbReference type="PANTHER" id="PTHR13165">
    <property type="entry name" value="ARSENITE-RESISTANCE PROTEIN 2"/>
    <property type="match status" value="1"/>
</dbReference>
<dbReference type="InterPro" id="IPR007042">
    <property type="entry name" value="SERRATE/Ars2_C"/>
</dbReference>
<dbReference type="GO" id="GO:0031047">
    <property type="term" value="P:regulatory ncRNA-mediated gene silencing"/>
    <property type="evidence" value="ECO:0007669"/>
    <property type="project" value="UniProtKB-ARBA"/>
</dbReference>
<keyword evidence="3" id="KW-0539">Nucleus</keyword>
<feature type="compositionally biased region" description="Basic and acidic residues" evidence="4">
    <location>
        <begin position="28"/>
        <end position="45"/>
    </location>
</feature>
<sequence length="850" mass="94557">MATDSYVRRSRSPLRATDSAYGRGDASNGRDDFDGAYRARSPDRRRGGRGRSRSPPPNIDRYAPGRRDNYPPRRDNGRYNRSPPPPSSNIDRYVPGQDPPAPIVNPLPDPLTLDFQVGFNWFAEWWRKDQQVKEDRERQKTGSRRPLDRLKGEKESKEERDRERGQIQAGYDTYKEKLQVHLARTFVKQHKDQEWFKERYDPAIRDPFRKRQAAFRRGAWSQWLIDLEAGVFDEFTLEGIYKSESNGAGGVAEREEGEAPAAAEVLGVGDLVPVKGGDLRDEAALQPALLIKTIAPHVSREKLEDFCKEHLGEGEGGFKWLSLSDPNPLKKCHRIGWVILNPSDDAPAVTADDRGDGREDEEGEAVEKMDTDGGSQGTIGKAMEQLNGESIADEDRGNFQCHVGVHVPASSPRKKALWDLFSAPERVERDLQLAMRLISKMEQELGEDADAVNRIEERVEDIRSKGLLIAPTTSAAKPKEEDKEEGEDDEDEEMEEGAVDDEVDDEELLAKKKKLDLMVEYLRRVFNFCFFCVFESDSVHELTRKCPGGHLRRPRESLTSAAKEAAKASAYGEEFPLSRRADGEEDNEEGSPAAEKQRFNKHNRVHLQLQRGFSWVKTYEDKLFQILEPDSADLKKLGGRPVEEGLEELLKGHVKQEDEAKFRCKIEAACTKLFKGTVFWKKHVEKRHAEWLEGLKQELELVNQYVLDPAHIAPSRSDANSNGHFGASGSMANGTPRGFSLNAMPFVNAAMPGSFGQFVNGGFAGGAMAADGGGPMRRGGGGQRYSNRSGPYDRQGGRMGGRPGMGPRPGGRFADAAGALAPREAVAGRSLKSYEDLDAADGGSAAALDY</sequence>
<evidence type="ECO:0000256" key="1">
    <source>
        <dbReference type="ARBA" id="ARBA00004123"/>
    </source>
</evidence>
<gene>
    <name evidence="6" type="ORF">FH972_023964</name>
</gene>
<protein>
    <recommendedName>
        <fullName evidence="5">DUF4187 domain-containing protein</fullName>
    </recommendedName>
</protein>
<dbReference type="Pfam" id="PF12066">
    <property type="entry name" value="SERRATE_Ars2_N"/>
    <property type="match status" value="1"/>
</dbReference>
<dbReference type="OrthoDB" id="342064at2759"/>
<feature type="compositionally biased region" description="Gly residues" evidence="4">
    <location>
        <begin position="774"/>
        <end position="783"/>
    </location>
</feature>
<feature type="region of interest" description="Disordered" evidence="4">
    <location>
        <begin position="774"/>
        <end position="817"/>
    </location>
</feature>
<evidence type="ECO:0000313" key="7">
    <source>
        <dbReference type="Proteomes" id="UP000327013"/>
    </source>
</evidence>
<accession>A0A5N6KWP4</accession>
<dbReference type="Pfam" id="PF04959">
    <property type="entry name" value="ARS2"/>
    <property type="match status" value="1"/>
</dbReference>
<dbReference type="InterPro" id="IPR025239">
    <property type="entry name" value="DUF4187"/>
</dbReference>
<evidence type="ECO:0000256" key="4">
    <source>
        <dbReference type="SAM" id="MobiDB-lite"/>
    </source>
</evidence>
<feature type="compositionally biased region" description="Acidic residues" evidence="4">
    <location>
        <begin position="482"/>
        <end position="504"/>
    </location>
</feature>
<proteinExistence type="inferred from homology"/>
<dbReference type="AlphaFoldDB" id="A0A5N6KWP4"/>
<reference evidence="6 7" key="1">
    <citation type="submission" date="2019-06" db="EMBL/GenBank/DDBJ databases">
        <title>A chromosomal-level reference genome of Carpinus fangiana (Coryloideae, Betulaceae).</title>
        <authorList>
            <person name="Yang X."/>
            <person name="Wang Z."/>
            <person name="Zhang L."/>
            <person name="Hao G."/>
            <person name="Liu J."/>
            <person name="Yang Y."/>
        </authorList>
    </citation>
    <scope>NUCLEOTIDE SEQUENCE [LARGE SCALE GENOMIC DNA]</scope>
    <source>
        <strain evidence="6">Cfa_2016G</strain>
        <tissue evidence="6">Leaf</tissue>
    </source>
</reference>
<dbReference type="SMART" id="SM01173">
    <property type="entry name" value="DUF4187"/>
    <property type="match status" value="1"/>
</dbReference>
<comment type="similarity">
    <text evidence="2">Belongs to the ARS2 family.</text>
</comment>
<evidence type="ECO:0000256" key="2">
    <source>
        <dbReference type="ARBA" id="ARBA00005407"/>
    </source>
</evidence>
<feature type="compositionally biased region" description="Basic and acidic residues" evidence="4">
    <location>
        <begin position="132"/>
        <end position="165"/>
    </location>
</feature>
<feature type="region of interest" description="Disordered" evidence="4">
    <location>
        <begin position="345"/>
        <end position="377"/>
    </location>
</feature>
<feature type="region of interest" description="Disordered" evidence="4">
    <location>
        <begin position="132"/>
        <end position="166"/>
    </location>
</feature>
<feature type="compositionally biased region" description="Gly residues" evidence="4">
    <location>
        <begin position="797"/>
        <end position="809"/>
    </location>
</feature>
<dbReference type="InterPro" id="IPR039727">
    <property type="entry name" value="SE/Ars2"/>
</dbReference>
<dbReference type="InterPro" id="IPR021933">
    <property type="entry name" value="SERRATE/Ars2_N"/>
</dbReference>
<name>A0A5N6KWP4_9ROSI</name>
<dbReference type="PANTHER" id="PTHR13165:SF0">
    <property type="entry name" value="SERRATE RNA EFFECTOR MOLECULE HOMOLOG"/>
    <property type="match status" value="1"/>
</dbReference>
<feature type="region of interest" description="Disordered" evidence="4">
    <location>
        <begin position="566"/>
        <end position="599"/>
    </location>
</feature>
<feature type="compositionally biased region" description="Basic and acidic residues" evidence="4">
    <location>
        <begin position="63"/>
        <end position="78"/>
    </location>
</feature>
<comment type="caution">
    <text evidence="6">The sequence shown here is derived from an EMBL/GenBank/DDBJ whole genome shotgun (WGS) entry which is preliminary data.</text>
</comment>
<feature type="region of interest" description="Disordered" evidence="4">
    <location>
        <begin position="1"/>
        <end position="107"/>
    </location>
</feature>
<dbReference type="GO" id="GO:0016604">
    <property type="term" value="C:nuclear body"/>
    <property type="evidence" value="ECO:0007669"/>
    <property type="project" value="TreeGrafter"/>
</dbReference>
<organism evidence="6 7">
    <name type="scientific">Carpinus fangiana</name>
    <dbReference type="NCBI Taxonomy" id="176857"/>
    <lineage>
        <taxon>Eukaryota</taxon>
        <taxon>Viridiplantae</taxon>
        <taxon>Streptophyta</taxon>
        <taxon>Embryophyta</taxon>
        <taxon>Tracheophyta</taxon>
        <taxon>Spermatophyta</taxon>
        <taxon>Magnoliopsida</taxon>
        <taxon>eudicotyledons</taxon>
        <taxon>Gunneridae</taxon>
        <taxon>Pentapetalae</taxon>
        <taxon>rosids</taxon>
        <taxon>fabids</taxon>
        <taxon>Fagales</taxon>
        <taxon>Betulaceae</taxon>
        <taxon>Carpinus</taxon>
    </lineage>
</organism>
<evidence type="ECO:0000256" key="3">
    <source>
        <dbReference type="ARBA" id="ARBA00023242"/>
    </source>
</evidence>
<comment type="subcellular location">
    <subcellularLocation>
        <location evidence="1">Nucleus</location>
    </subcellularLocation>
</comment>
<feature type="compositionally biased region" description="Pro residues" evidence="4">
    <location>
        <begin position="97"/>
        <end position="107"/>
    </location>
</feature>
<dbReference type="GO" id="GO:0016070">
    <property type="term" value="P:RNA metabolic process"/>
    <property type="evidence" value="ECO:0007669"/>
    <property type="project" value="UniProtKB-ARBA"/>
</dbReference>
<evidence type="ECO:0000313" key="6">
    <source>
        <dbReference type="EMBL" id="KAB8356380.1"/>
    </source>
</evidence>
<feature type="domain" description="DUF4187" evidence="5">
    <location>
        <begin position="500"/>
        <end position="606"/>
    </location>
</feature>